<feature type="region of interest" description="Disordered" evidence="7">
    <location>
        <begin position="243"/>
        <end position="282"/>
    </location>
</feature>
<evidence type="ECO:0000256" key="2">
    <source>
        <dbReference type="ARBA" id="ARBA00022771"/>
    </source>
</evidence>
<dbReference type="PROSITE" id="PS50114">
    <property type="entry name" value="GATA_ZN_FINGER_2"/>
    <property type="match status" value="1"/>
</dbReference>
<dbReference type="AlphaFoldDB" id="A0A0G2DV04"/>
<dbReference type="Gene3D" id="3.30.450.20">
    <property type="entry name" value="PAS domain"/>
    <property type="match status" value="1"/>
</dbReference>
<dbReference type="InterPro" id="IPR000014">
    <property type="entry name" value="PAS"/>
</dbReference>
<dbReference type="CDD" id="cd00202">
    <property type="entry name" value="ZnF_GATA"/>
    <property type="match status" value="1"/>
</dbReference>
<dbReference type="PANTHER" id="PTHR47172">
    <property type="entry name" value="OS01G0976800 PROTEIN"/>
    <property type="match status" value="1"/>
</dbReference>
<dbReference type="SUPFAM" id="SSF55785">
    <property type="entry name" value="PYP-like sensor domain (PAS domain)"/>
    <property type="match status" value="1"/>
</dbReference>
<feature type="domain" description="GATA-type" evidence="8">
    <location>
        <begin position="209"/>
        <end position="238"/>
    </location>
</feature>
<dbReference type="SMART" id="SM00401">
    <property type="entry name" value="ZnF_GATA"/>
    <property type="match status" value="1"/>
</dbReference>
<evidence type="ECO:0000256" key="7">
    <source>
        <dbReference type="SAM" id="MobiDB-lite"/>
    </source>
</evidence>
<dbReference type="GO" id="GO:0043565">
    <property type="term" value="F:sequence-specific DNA binding"/>
    <property type="evidence" value="ECO:0007669"/>
    <property type="project" value="InterPro"/>
</dbReference>
<evidence type="ECO:0000256" key="3">
    <source>
        <dbReference type="ARBA" id="ARBA00022833"/>
    </source>
</evidence>
<dbReference type="CDD" id="cd00130">
    <property type="entry name" value="PAS"/>
    <property type="match status" value="1"/>
</dbReference>
<gene>
    <name evidence="9" type="ORF">UCDDS831_g08514</name>
</gene>
<dbReference type="GO" id="GO:0006355">
    <property type="term" value="P:regulation of DNA-templated transcription"/>
    <property type="evidence" value="ECO:0007669"/>
    <property type="project" value="InterPro"/>
</dbReference>
<dbReference type="EMBL" id="LAQI01000248">
    <property type="protein sequence ID" value="KKY14011.1"/>
    <property type="molecule type" value="Genomic_DNA"/>
</dbReference>
<comment type="caution">
    <text evidence="9">The sequence shown here is derived from an EMBL/GenBank/DDBJ whole genome shotgun (WGS) entry which is preliminary data.</text>
</comment>
<dbReference type="Pfam" id="PF00320">
    <property type="entry name" value="GATA"/>
    <property type="match status" value="1"/>
</dbReference>
<evidence type="ECO:0000313" key="10">
    <source>
        <dbReference type="Proteomes" id="UP000034182"/>
    </source>
</evidence>
<evidence type="ECO:0000313" key="9">
    <source>
        <dbReference type="EMBL" id="KKY14011.1"/>
    </source>
</evidence>
<dbReference type="GO" id="GO:0008270">
    <property type="term" value="F:zinc ion binding"/>
    <property type="evidence" value="ECO:0007669"/>
    <property type="project" value="UniProtKB-KW"/>
</dbReference>
<evidence type="ECO:0000256" key="6">
    <source>
        <dbReference type="PROSITE-ProRule" id="PRU00094"/>
    </source>
</evidence>
<dbReference type="Gene3D" id="3.30.50.10">
    <property type="entry name" value="Erythroid Transcription Factor GATA-1, subunit A"/>
    <property type="match status" value="1"/>
</dbReference>
<organism evidence="9 10">
    <name type="scientific">Diplodia seriata</name>
    <dbReference type="NCBI Taxonomy" id="420778"/>
    <lineage>
        <taxon>Eukaryota</taxon>
        <taxon>Fungi</taxon>
        <taxon>Dikarya</taxon>
        <taxon>Ascomycota</taxon>
        <taxon>Pezizomycotina</taxon>
        <taxon>Dothideomycetes</taxon>
        <taxon>Dothideomycetes incertae sedis</taxon>
        <taxon>Botryosphaeriales</taxon>
        <taxon>Botryosphaeriaceae</taxon>
        <taxon>Diplodia</taxon>
    </lineage>
</organism>
<reference evidence="9 10" key="1">
    <citation type="submission" date="2015-03" db="EMBL/GenBank/DDBJ databases">
        <authorList>
            <person name="Morales-Cruz A."/>
            <person name="Amrine K.C."/>
            <person name="Cantu D."/>
        </authorList>
    </citation>
    <scope>NUCLEOTIDE SEQUENCE [LARGE SCALE GENOMIC DNA]</scope>
    <source>
        <strain evidence="9">DS831</strain>
    </source>
</reference>
<proteinExistence type="predicted"/>
<dbReference type="InterPro" id="IPR000679">
    <property type="entry name" value="Znf_GATA"/>
</dbReference>
<dbReference type="SMART" id="SM00091">
    <property type="entry name" value="PAS"/>
    <property type="match status" value="1"/>
</dbReference>
<keyword evidence="4" id="KW-0805">Transcription regulation</keyword>
<evidence type="ECO:0000256" key="1">
    <source>
        <dbReference type="ARBA" id="ARBA00022723"/>
    </source>
</evidence>
<feature type="compositionally biased region" description="Low complexity" evidence="7">
    <location>
        <begin position="244"/>
        <end position="254"/>
    </location>
</feature>
<keyword evidence="1" id="KW-0479">Metal-binding</keyword>
<dbReference type="Proteomes" id="UP000034182">
    <property type="component" value="Unassembled WGS sequence"/>
</dbReference>
<name>A0A0G2DV04_9PEZI</name>
<evidence type="ECO:0000256" key="5">
    <source>
        <dbReference type="ARBA" id="ARBA00023163"/>
    </source>
</evidence>
<keyword evidence="2 6" id="KW-0863">Zinc-finger</keyword>
<protein>
    <submittedName>
        <fullName evidence="9">Putative gata transcription factor</fullName>
    </submittedName>
</protein>
<evidence type="ECO:0000259" key="8">
    <source>
        <dbReference type="PROSITE" id="PS50114"/>
    </source>
</evidence>
<accession>A0A0G2DV04</accession>
<sequence length="282" mass="30865">MPPSPLASHPASLRDLHLVLTRATTVMRASPSVLQLTGHPLQSFLGVALHGLVHDDDAAVFLAELEQATHSAAYVFRFFARLRTAHPSPAYAAFDFHGHFQRAVPIAFFVCVARPAFLSSSMHMDTLLDLKTTELRLLREIADLRAERDNESPVCPPSDPVRFLVTSPSLQSSEGGCTTTVCGDLGIPYKLKPFERTKPGPERPGHLICTWCATTEAPEWRRGPGGPKTLCNACGLKYSKSCRKSASSSRSIVPSRERRKRTDGRMNTVYSPPTSSKSPSVD</sequence>
<dbReference type="PANTHER" id="PTHR47172:SF24">
    <property type="entry name" value="GATA ZINC FINGER DOMAIN-CONTAINING PROTEIN 14-RELATED"/>
    <property type="match status" value="1"/>
</dbReference>
<dbReference type="SUPFAM" id="SSF57716">
    <property type="entry name" value="Glucocorticoid receptor-like (DNA-binding domain)"/>
    <property type="match status" value="1"/>
</dbReference>
<dbReference type="InterPro" id="IPR013088">
    <property type="entry name" value="Znf_NHR/GATA"/>
</dbReference>
<evidence type="ECO:0000256" key="4">
    <source>
        <dbReference type="ARBA" id="ARBA00023015"/>
    </source>
</evidence>
<keyword evidence="3" id="KW-0862">Zinc</keyword>
<feature type="compositionally biased region" description="Polar residues" evidence="7">
    <location>
        <begin position="268"/>
        <end position="282"/>
    </location>
</feature>
<reference evidence="9 10" key="2">
    <citation type="submission" date="2015-05" db="EMBL/GenBank/DDBJ databases">
        <title>Distinctive expansion of gene families associated with plant cell wall degradation and secondary metabolism in the genomes of grapevine trunk pathogens.</title>
        <authorList>
            <person name="Lawrence D.P."/>
            <person name="Travadon R."/>
            <person name="Rolshausen P.E."/>
            <person name="Baumgartner K."/>
        </authorList>
    </citation>
    <scope>NUCLEOTIDE SEQUENCE [LARGE SCALE GENOMIC DNA]</scope>
    <source>
        <strain evidence="9">DS831</strain>
    </source>
</reference>
<dbReference type="InterPro" id="IPR035965">
    <property type="entry name" value="PAS-like_dom_sf"/>
</dbReference>
<keyword evidence="5" id="KW-0804">Transcription</keyword>